<dbReference type="EMBL" id="CP011388">
    <property type="protein sequence ID" value="ANE47478.1"/>
    <property type="molecule type" value="Genomic_DNA"/>
</dbReference>
<dbReference type="SMART" id="SM00490">
    <property type="entry name" value="HELICc"/>
    <property type="match status" value="1"/>
</dbReference>
<feature type="binding site" evidence="12">
    <location>
        <position position="556"/>
    </location>
    <ligand>
        <name>Zn(2+)</name>
        <dbReference type="ChEBI" id="CHEBI:29105"/>
        <label>1</label>
    </ligand>
</feature>
<name>A0A172TKB1_9BACL</name>
<accession>A0A172TKB1</accession>
<keyword evidence="5 12" id="KW-0378">Hydrolase</keyword>
<dbReference type="OrthoDB" id="9759544at2"/>
<keyword evidence="8 12" id="KW-0067">ATP-binding</keyword>
<dbReference type="InterPro" id="IPR001650">
    <property type="entry name" value="Helicase_C-like"/>
</dbReference>
<dbReference type="InterPro" id="IPR014001">
    <property type="entry name" value="Helicase_ATP-bd"/>
</dbReference>
<dbReference type="InterPro" id="IPR040498">
    <property type="entry name" value="PriA_CRR"/>
</dbReference>
<dbReference type="HAMAP" id="MF_00983">
    <property type="entry name" value="PriA"/>
    <property type="match status" value="1"/>
</dbReference>
<dbReference type="InterPro" id="IPR027417">
    <property type="entry name" value="P-loop_NTPase"/>
</dbReference>
<organism evidence="15 16">
    <name type="scientific">Paenibacillus swuensis</name>
    <dbReference type="NCBI Taxonomy" id="1178515"/>
    <lineage>
        <taxon>Bacteria</taxon>
        <taxon>Bacillati</taxon>
        <taxon>Bacillota</taxon>
        <taxon>Bacilli</taxon>
        <taxon>Bacillales</taxon>
        <taxon>Paenibacillaceae</taxon>
        <taxon>Paenibacillus</taxon>
    </lineage>
</organism>
<dbReference type="GO" id="GO:1990077">
    <property type="term" value="C:primosome complex"/>
    <property type="evidence" value="ECO:0007669"/>
    <property type="project" value="UniProtKB-UniRule"/>
</dbReference>
<dbReference type="NCBIfam" id="NF004066">
    <property type="entry name" value="PRK05580.1-3"/>
    <property type="match status" value="1"/>
</dbReference>
<keyword evidence="10 12" id="KW-0413">Isomerase</keyword>
<evidence type="ECO:0000313" key="16">
    <source>
        <dbReference type="Proteomes" id="UP000076927"/>
    </source>
</evidence>
<dbReference type="PATRIC" id="fig|1178515.4.peg.3146"/>
<dbReference type="Pfam" id="PF18319">
    <property type="entry name" value="Zn_ribbon_PriA"/>
    <property type="match status" value="1"/>
</dbReference>
<dbReference type="Proteomes" id="UP000076927">
    <property type="component" value="Chromosome"/>
</dbReference>
<dbReference type="GO" id="GO:0006269">
    <property type="term" value="P:DNA replication, synthesis of primer"/>
    <property type="evidence" value="ECO:0007669"/>
    <property type="project" value="UniProtKB-KW"/>
</dbReference>
<dbReference type="SUPFAM" id="SSF52540">
    <property type="entry name" value="P-loop containing nucleoside triphosphate hydrolases"/>
    <property type="match status" value="2"/>
</dbReference>
<evidence type="ECO:0000256" key="12">
    <source>
        <dbReference type="HAMAP-Rule" id="MF_00983"/>
    </source>
</evidence>
<dbReference type="GO" id="GO:0006302">
    <property type="term" value="P:double-strand break repair"/>
    <property type="evidence" value="ECO:0007669"/>
    <property type="project" value="InterPro"/>
</dbReference>
<evidence type="ECO:0000256" key="10">
    <source>
        <dbReference type="ARBA" id="ARBA00023235"/>
    </source>
</evidence>
<evidence type="ECO:0000256" key="5">
    <source>
        <dbReference type="ARBA" id="ARBA00022801"/>
    </source>
</evidence>
<feature type="binding site" evidence="12">
    <location>
        <position position="562"/>
    </location>
    <ligand>
        <name>Zn(2+)</name>
        <dbReference type="ChEBI" id="CHEBI:29105"/>
        <label>2</label>
    </ligand>
</feature>
<evidence type="ECO:0000313" key="15">
    <source>
        <dbReference type="EMBL" id="ANE47478.1"/>
    </source>
</evidence>
<evidence type="ECO:0000256" key="3">
    <source>
        <dbReference type="ARBA" id="ARBA00022723"/>
    </source>
</evidence>
<evidence type="ECO:0000256" key="8">
    <source>
        <dbReference type="ARBA" id="ARBA00022840"/>
    </source>
</evidence>
<dbReference type="InterPro" id="IPR041222">
    <property type="entry name" value="PriA_3primeBD"/>
</dbReference>
<dbReference type="CDD" id="cd17929">
    <property type="entry name" value="DEXHc_priA"/>
    <property type="match status" value="1"/>
</dbReference>
<evidence type="ECO:0000259" key="14">
    <source>
        <dbReference type="PROSITE" id="PS51194"/>
    </source>
</evidence>
<dbReference type="AlphaFoldDB" id="A0A172TKB1"/>
<dbReference type="PANTHER" id="PTHR30580:SF0">
    <property type="entry name" value="PRIMOSOMAL PROTEIN N"/>
    <property type="match status" value="1"/>
</dbReference>
<dbReference type="GO" id="GO:0016887">
    <property type="term" value="F:ATP hydrolysis activity"/>
    <property type="evidence" value="ECO:0007669"/>
    <property type="project" value="RHEA"/>
</dbReference>
<dbReference type="GO" id="GO:0005524">
    <property type="term" value="F:ATP binding"/>
    <property type="evidence" value="ECO:0007669"/>
    <property type="project" value="UniProtKB-UniRule"/>
</dbReference>
<evidence type="ECO:0000256" key="11">
    <source>
        <dbReference type="ARBA" id="ARBA00048988"/>
    </source>
</evidence>
<keyword evidence="7 12" id="KW-0862">Zinc</keyword>
<comment type="function">
    <text evidence="12">Initiates the restart of stalled replication forks, which reloads the replicative helicase on sites other than the origin of replication. Recognizes and binds to abandoned replication forks and remodels them to uncover a helicase loading site. Promotes assembly of the primosome at these replication forks.</text>
</comment>
<gene>
    <name evidence="12" type="primary">priA</name>
    <name evidence="15" type="ORF">SY83_15650</name>
</gene>
<proteinExistence type="inferred from homology"/>
<comment type="catalytic activity">
    <reaction evidence="12">
        <text>Couples ATP hydrolysis with the unwinding of duplex DNA by translocating in the 3'-5' direction.</text>
        <dbReference type="EC" id="5.6.2.4"/>
    </reaction>
</comment>
<dbReference type="FunFam" id="3.40.1440.60:FF:000001">
    <property type="entry name" value="Primosomal protein N"/>
    <property type="match status" value="1"/>
</dbReference>
<dbReference type="InterPro" id="IPR011545">
    <property type="entry name" value="DEAD/DEAH_box_helicase_dom"/>
</dbReference>
<dbReference type="NCBIfam" id="TIGR00595">
    <property type="entry name" value="priA"/>
    <property type="match status" value="1"/>
</dbReference>
<dbReference type="GO" id="GO:0006270">
    <property type="term" value="P:DNA replication initiation"/>
    <property type="evidence" value="ECO:0007669"/>
    <property type="project" value="TreeGrafter"/>
</dbReference>
<dbReference type="Gene3D" id="3.40.1440.60">
    <property type="entry name" value="PriA, 3(prime) DNA-binding domain"/>
    <property type="match status" value="1"/>
</dbReference>
<keyword evidence="2 12" id="KW-0235">DNA replication</keyword>
<reference evidence="15 16" key="1">
    <citation type="submission" date="2015-01" db="EMBL/GenBank/DDBJ databases">
        <title>Paenibacillus swuensis/DY6/whole genome sequencing.</title>
        <authorList>
            <person name="Kim M.K."/>
            <person name="Srinivasan S."/>
            <person name="Lee J.-J."/>
        </authorList>
    </citation>
    <scope>NUCLEOTIDE SEQUENCE [LARGE SCALE GENOMIC DNA]</scope>
    <source>
        <strain evidence="15 16">DY6</strain>
    </source>
</reference>
<dbReference type="Pfam" id="PF00270">
    <property type="entry name" value="DEAD"/>
    <property type="match status" value="1"/>
</dbReference>
<feature type="domain" description="Helicase C-terminal" evidence="14">
    <location>
        <begin position="588"/>
        <end position="742"/>
    </location>
</feature>
<feature type="binding site" evidence="12">
    <location>
        <position position="553"/>
    </location>
    <ligand>
        <name>Zn(2+)</name>
        <dbReference type="ChEBI" id="CHEBI:29105"/>
        <label>1</label>
    </ligand>
</feature>
<dbReference type="InterPro" id="IPR042115">
    <property type="entry name" value="PriA_3primeBD_sf"/>
</dbReference>
<keyword evidence="16" id="KW-1185">Reference proteome</keyword>
<dbReference type="SMART" id="SM00487">
    <property type="entry name" value="DEXDc"/>
    <property type="match status" value="1"/>
</dbReference>
<dbReference type="PROSITE" id="PS51194">
    <property type="entry name" value="HELICASE_CTER"/>
    <property type="match status" value="1"/>
</dbReference>
<dbReference type="CDD" id="cd18804">
    <property type="entry name" value="SF2_C_priA"/>
    <property type="match status" value="1"/>
</dbReference>
<dbReference type="GO" id="GO:0003677">
    <property type="term" value="F:DNA binding"/>
    <property type="evidence" value="ECO:0007669"/>
    <property type="project" value="UniProtKB-UniRule"/>
</dbReference>
<dbReference type="GO" id="GO:0008270">
    <property type="term" value="F:zinc ion binding"/>
    <property type="evidence" value="ECO:0007669"/>
    <property type="project" value="UniProtKB-UniRule"/>
</dbReference>
<dbReference type="Pfam" id="PF18074">
    <property type="entry name" value="PriA_C"/>
    <property type="match status" value="1"/>
</dbReference>
<feature type="binding site" evidence="12">
    <location>
        <position position="593"/>
    </location>
    <ligand>
        <name>Zn(2+)</name>
        <dbReference type="ChEBI" id="CHEBI:29105"/>
        <label>1</label>
    </ligand>
</feature>
<dbReference type="Gene3D" id="3.40.50.300">
    <property type="entry name" value="P-loop containing nucleotide triphosphate hydrolases"/>
    <property type="match status" value="2"/>
</dbReference>
<dbReference type="InterPro" id="IPR041236">
    <property type="entry name" value="PriA_C"/>
</dbReference>
<keyword evidence="6 12" id="KW-0347">Helicase</keyword>
<dbReference type="Pfam" id="PF00271">
    <property type="entry name" value="Helicase_C"/>
    <property type="match status" value="1"/>
</dbReference>
<keyword evidence="9 12" id="KW-0238">DNA-binding</keyword>
<dbReference type="Pfam" id="PF17764">
    <property type="entry name" value="PriA_3primeBD"/>
    <property type="match status" value="1"/>
</dbReference>
<dbReference type="PROSITE" id="PS51192">
    <property type="entry name" value="HELICASE_ATP_BIND_1"/>
    <property type="match status" value="1"/>
</dbReference>
<keyword evidence="1 12" id="KW-0639">Primosome</keyword>
<evidence type="ECO:0000256" key="1">
    <source>
        <dbReference type="ARBA" id="ARBA00022515"/>
    </source>
</evidence>
<evidence type="ECO:0000256" key="7">
    <source>
        <dbReference type="ARBA" id="ARBA00022833"/>
    </source>
</evidence>
<comment type="cofactor">
    <cofactor evidence="12">
        <name>Zn(2+)</name>
        <dbReference type="ChEBI" id="CHEBI:29105"/>
    </cofactor>
    <text evidence="12">Binds 2 zinc ions per subunit.</text>
</comment>
<feature type="binding site" evidence="12">
    <location>
        <position position="580"/>
    </location>
    <ligand>
        <name>Zn(2+)</name>
        <dbReference type="ChEBI" id="CHEBI:29105"/>
        <label>2</label>
    </ligand>
</feature>
<feature type="binding site" evidence="12">
    <location>
        <position position="596"/>
    </location>
    <ligand>
        <name>Zn(2+)</name>
        <dbReference type="ChEBI" id="CHEBI:29105"/>
        <label>1</label>
    </ligand>
</feature>
<comment type="similarity">
    <text evidence="12">Belongs to the helicase family. PriA subfamily.</text>
</comment>
<comment type="catalytic activity">
    <reaction evidence="11 12">
        <text>ATP + H2O = ADP + phosphate + H(+)</text>
        <dbReference type="Rhea" id="RHEA:13065"/>
        <dbReference type="ChEBI" id="CHEBI:15377"/>
        <dbReference type="ChEBI" id="CHEBI:15378"/>
        <dbReference type="ChEBI" id="CHEBI:30616"/>
        <dbReference type="ChEBI" id="CHEBI:43474"/>
        <dbReference type="ChEBI" id="CHEBI:456216"/>
        <dbReference type="EC" id="5.6.2.4"/>
    </reaction>
</comment>
<dbReference type="GO" id="GO:0006310">
    <property type="term" value="P:DNA recombination"/>
    <property type="evidence" value="ECO:0007669"/>
    <property type="project" value="InterPro"/>
</dbReference>
<dbReference type="EC" id="5.6.2.4" evidence="12"/>
<feature type="domain" description="Helicase ATP-binding" evidence="13">
    <location>
        <begin position="312"/>
        <end position="478"/>
    </location>
</feature>
<dbReference type="RefSeq" id="WP_068608191.1">
    <property type="nucleotide sequence ID" value="NZ_CP011388.1"/>
</dbReference>
<feature type="binding site" evidence="12">
    <location>
        <position position="583"/>
    </location>
    <ligand>
        <name>Zn(2+)</name>
        <dbReference type="ChEBI" id="CHEBI:29105"/>
        <label>2</label>
    </ligand>
</feature>
<dbReference type="STRING" id="1178515.SY83_15650"/>
<protein>
    <recommendedName>
        <fullName evidence="12">Replication restart protein PriA</fullName>
    </recommendedName>
    <alternativeName>
        <fullName evidence="12">ATP-dependent DNA helicase PriA</fullName>
        <ecNumber evidence="12">5.6.2.4</ecNumber>
    </alternativeName>
    <alternativeName>
        <fullName evidence="12">DNA 3'-5' helicase PriA</fullName>
    </alternativeName>
</protein>
<dbReference type="FunFam" id="3.40.50.300:FF:000489">
    <property type="entry name" value="Primosome assembly protein PriA"/>
    <property type="match status" value="1"/>
</dbReference>
<keyword evidence="3 12" id="KW-0479">Metal-binding</keyword>
<evidence type="ECO:0000256" key="9">
    <source>
        <dbReference type="ARBA" id="ARBA00023125"/>
    </source>
</evidence>
<dbReference type="InterPro" id="IPR005259">
    <property type="entry name" value="PriA"/>
</dbReference>
<feature type="binding site" evidence="12">
    <location>
        <position position="565"/>
    </location>
    <ligand>
        <name>Zn(2+)</name>
        <dbReference type="ChEBI" id="CHEBI:29105"/>
        <label>2</label>
    </ligand>
</feature>
<dbReference type="GO" id="GO:0043138">
    <property type="term" value="F:3'-5' DNA helicase activity"/>
    <property type="evidence" value="ECO:0007669"/>
    <property type="project" value="UniProtKB-EC"/>
</dbReference>
<sequence length="854" mass="95924">MTYAKVIVDVPSKETNRPYDYVIPPKLSGWVEIGSRVGVPFGPRILQGFVVGLHQEAEVDAARIKPIAEVSDSEPPLTPELVKLSRWMSKTYLCHDITALQAMIPGALKAKYERYIQAAEGVTSPQSAVEHGVFAGGEMTGNGQGILFESETLERESILRYVIAKGPVKTEQLLLKFEGQATLIKQMLLSGQLTEAQVIKDRLSQKKVLTVYPNENKNEIRAYLDKLPANAKRQKDVLDYLLLHHEPVKLADLLAELDLSASTVKSLAEKGMLIIREADEFRNPYEGRDFTPTLPMLLTPQQQIAYDAIRQDLDDRIHRTYLLQGVTGSGKTEVYLQTIQRTLDAGREAIVLVPEISLTPQMVERFKGRFGDQVAVLHSRLSQGERYDEWRKIRAGQVTVAIGARSAIFAPFTKIGLIIIDEEHESSYKQEESPKYHAKRVAIERACAHDAVVVLGSATPSLETFYQTKSDLHGVPVRLSGGEPAIRLITMSERVAGRPMPEVKIVDLREELKAGNRSMFSRELYSAIETRLHKKEQTVLLLNRRGYSTFVMCRSCGFVAGCPHCDISLTYHQRSRNLRCHYCGYAEREPEVCPDCKSEHIRFFGTGTQKVEEELGKLFPGIRVIRMDVDTTTEKGSHEKWLTQFRNKEADVLLGTQMVAKGLDFPDVTLVGVIAADTVLNLPDFRAGEKTFQLLTQVAGRAGRHHLPGEVVIQSYSPEHYSIEHASRHDYDSFVMQELGMRKERGYPPYCRLILITMSHEHIPVLVQIGEALANTLRERAGAAREGEPSFEVMGPVASPIPRIKDRYRFQCMVKYREESAAIEAVKAVLASFESRVKPHKIQISVDVDPQILM</sequence>
<evidence type="ECO:0000256" key="4">
    <source>
        <dbReference type="ARBA" id="ARBA00022741"/>
    </source>
</evidence>
<comment type="subunit">
    <text evidence="12">Component of the replication restart primosome.</text>
</comment>
<evidence type="ECO:0000259" key="13">
    <source>
        <dbReference type="PROSITE" id="PS51192"/>
    </source>
</evidence>
<keyword evidence="4 12" id="KW-0547">Nucleotide-binding</keyword>
<evidence type="ECO:0000256" key="2">
    <source>
        <dbReference type="ARBA" id="ARBA00022705"/>
    </source>
</evidence>
<evidence type="ECO:0000256" key="6">
    <source>
        <dbReference type="ARBA" id="ARBA00022806"/>
    </source>
</evidence>
<dbReference type="KEGG" id="pswu:SY83_15650"/>
<dbReference type="PANTHER" id="PTHR30580">
    <property type="entry name" value="PRIMOSOMAL PROTEIN N"/>
    <property type="match status" value="1"/>
</dbReference>